<evidence type="ECO:0000313" key="2">
    <source>
        <dbReference type="Proteomes" id="UP000321617"/>
    </source>
</evidence>
<reference evidence="1 2" key="1">
    <citation type="journal article" date="2013" name="Stand. Genomic Sci.">
        <title>Genomic Encyclopedia of Type Strains, Phase I: The one thousand microbial genomes (KMG-I) project.</title>
        <authorList>
            <person name="Kyrpides N.C."/>
            <person name="Woyke T."/>
            <person name="Eisen J.A."/>
            <person name="Garrity G."/>
            <person name="Lilburn T.G."/>
            <person name="Beck B.J."/>
            <person name="Whitman W.B."/>
            <person name="Hugenholtz P."/>
            <person name="Klenk H.P."/>
        </authorList>
    </citation>
    <scope>NUCLEOTIDE SEQUENCE [LARGE SCALE GENOMIC DNA]</scope>
    <source>
        <strain evidence="1 2">DSM 45044</strain>
    </source>
</reference>
<organism evidence="1 2">
    <name type="scientific">Stackebrandtia albiflava</name>
    <dbReference type="NCBI Taxonomy" id="406432"/>
    <lineage>
        <taxon>Bacteria</taxon>
        <taxon>Bacillati</taxon>
        <taxon>Actinomycetota</taxon>
        <taxon>Actinomycetes</taxon>
        <taxon>Glycomycetales</taxon>
        <taxon>Glycomycetaceae</taxon>
        <taxon>Stackebrandtia</taxon>
    </lineage>
</organism>
<dbReference type="RefSeq" id="WP_345740667.1">
    <property type="nucleotide sequence ID" value="NZ_BAABIJ010000001.1"/>
</dbReference>
<keyword evidence="2" id="KW-1185">Reference proteome</keyword>
<accession>A0A562V9J0</accession>
<proteinExistence type="predicted"/>
<name>A0A562V9J0_9ACTN</name>
<dbReference type="Proteomes" id="UP000321617">
    <property type="component" value="Unassembled WGS sequence"/>
</dbReference>
<dbReference type="EMBL" id="VLLL01000005">
    <property type="protein sequence ID" value="TWJ14546.1"/>
    <property type="molecule type" value="Genomic_DNA"/>
</dbReference>
<evidence type="ECO:0000313" key="1">
    <source>
        <dbReference type="EMBL" id="TWJ14546.1"/>
    </source>
</evidence>
<gene>
    <name evidence="1" type="ORF">LX16_0231</name>
</gene>
<comment type="caution">
    <text evidence="1">The sequence shown here is derived from an EMBL/GenBank/DDBJ whole genome shotgun (WGS) entry which is preliminary data.</text>
</comment>
<dbReference type="AlphaFoldDB" id="A0A562V9J0"/>
<sequence length="71" mass="7786">MMTSYRTKDGKTVRDGDMVWAVNGNGPYEIVGPMPGGRLVYLEHVSDSADGLHFEPGDFAMYICANRPAGY</sequence>
<protein>
    <submittedName>
        <fullName evidence="1">Uncharacterized protein</fullName>
    </submittedName>
</protein>